<keyword evidence="3" id="KW-1185">Reference proteome</keyword>
<dbReference type="AlphaFoldDB" id="E3MKU8"/>
<protein>
    <submittedName>
        <fullName evidence="2">Uncharacterized protein</fullName>
    </submittedName>
</protein>
<organism evidence="3">
    <name type="scientific">Caenorhabditis remanei</name>
    <name type="common">Caenorhabditis vulgaris</name>
    <dbReference type="NCBI Taxonomy" id="31234"/>
    <lineage>
        <taxon>Eukaryota</taxon>
        <taxon>Metazoa</taxon>
        <taxon>Ecdysozoa</taxon>
        <taxon>Nematoda</taxon>
        <taxon>Chromadorea</taxon>
        <taxon>Rhabditida</taxon>
        <taxon>Rhabditina</taxon>
        <taxon>Rhabditomorpha</taxon>
        <taxon>Rhabditoidea</taxon>
        <taxon>Rhabditidae</taxon>
        <taxon>Peloderinae</taxon>
        <taxon>Caenorhabditis</taxon>
    </lineage>
</organism>
<name>E3MKU8_CAERE</name>
<feature type="compositionally biased region" description="Basic and acidic residues" evidence="1">
    <location>
        <begin position="375"/>
        <end position="391"/>
    </location>
</feature>
<dbReference type="Proteomes" id="UP000008281">
    <property type="component" value="Unassembled WGS sequence"/>
</dbReference>
<dbReference type="InParanoid" id="E3MKU8"/>
<evidence type="ECO:0000313" key="3">
    <source>
        <dbReference type="Proteomes" id="UP000008281"/>
    </source>
</evidence>
<reference evidence="2" key="1">
    <citation type="submission" date="2007-07" db="EMBL/GenBank/DDBJ databases">
        <title>PCAP assembly of the Caenorhabditis remanei genome.</title>
        <authorList>
            <consortium name="The Caenorhabditis remanei Sequencing Consortium"/>
            <person name="Wilson R.K."/>
        </authorList>
    </citation>
    <scope>NUCLEOTIDE SEQUENCE [LARGE SCALE GENOMIC DNA]</scope>
    <source>
        <strain evidence="2">PB4641</strain>
    </source>
</reference>
<dbReference type="GeneID" id="9818291"/>
<proteinExistence type="predicted"/>
<dbReference type="CTD" id="9818291"/>
<gene>
    <name evidence="2" type="ORF">CRE_26612</name>
</gene>
<dbReference type="RefSeq" id="XP_003103182.2">
    <property type="nucleotide sequence ID" value="XM_003103134.2"/>
</dbReference>
<dbReference type="EMBL" id="DS268453">
    <property type="protein sequence ID" value="EFP04240.1"/>
    <property type="molecule type" value="Genomic_DNA"/>
</dbReference>
<evidence type="ECO:0000256" key="1">
    <source>
        <dbReference type="SAM" id="MobiDB-lite"/>
    </source>
</evidence>
<dbReference type="HOGENOM" id="CLU_607270_0_0_1"/>
<sequence>MQLNHQPQEIEYLGTIKEVEFEGPKRAFPAVDLKGRGNAHGGFKDFEGPTVKRLQFGPGSSRHLPSRADIHISKETYAMSSYKSPLVEQYMAMYPNGVPVASNRPLDRSNVRQQAPDQQCQVTSIHFPAELGTYRKNSSTVGPIRVAPPQRQIRRRQPVIRKLRIVTTGISAMELTTQLPSLVKPGISTINSSTVGTIWNAPQLQTVPIDPKFRIVNGSLITRKTKKTPPREHQKNLRRLSTPPIMNSAPAPNQNFVQKHPLTGVVPHPHQIQSDQNSATLVMSSAPTVQQAPQHQPNDFDDFEPEEEALKLFYNQVENEAPKKIIYTSPEYLGPVKVEISAYDELFDPSFKPEAKETQCTSAPAAEKQAIMKEPKNKKMESKKEEKKAVEEELEEGPIAALEYEDPVEQLEFENYVKSIQEEHGDDFLGMLLFDVIPGLRLDVSGQIARK</sequence>
<evidence type="ECO:0000313" key="2">
    <source>
        <dbReference type="EMBL" id="EFP04240.1"/>
    </source>
</evidence>
<feature type="region of interest" description="Disordered" evidence="1">
    <location>
        <begin position="375"/>
        <end position="394"/>
    </location>
</feature>
<accession>E3MKU8</accession>
<dbReference type="KEGG" id="crq:GCK72_009137"/>